<dbReference type="InterPro" id="IPR002155">
    <property type="entry name" value="Thiolase"/>
</dbReference>
<protein>
    <recommendedName>
        <fullName evidence="2">propanoyl-CoA C-acyltransferase</fullName>
        <ecNumber evidence="2">2.3.1.176</ecNumber>
    </recommendedName>
    <alternativeName>
        <fullName evidence="8">Propanoyl-CoA C-acyltransferase</fullName>
    </alternativeName>
</protein>
<dbReference type="GO" id="GO:0008289">
    <property type="term" value="F:lipid binding"/>
    <property type="evidence" value="ECO:0007669"/>
    <property type="project" value="UniProtKB-KW"/>
</dbReference>
<comment type="subcellular location">
    <subcellularLocation>
        <location evidence="1">Peroxisome</location>
    </subcellularLocation>
</comment>
<dbReference type="InterPro" id="IPR055140">
    <property type="entry name" value="Thiolase_C_2"/>
</dbReference>
<dbReference type="Gene3D" id="3.40.47.10">
    <property type="match status" value="1"/>
</dbReference>
<dbReference type="RefSeq" id="WP_107221862.1">
    <property type="nucleotide sequence ID" value="NZ_CP028339.1"/>
</dbReference>
<dbReference type="InterPro" id="IPR020613">
    <property type="entry name" value="Thiolase_CS"/>
</dbReference>
<dbReference type="EMBL" id="CP028339">
    <property type="protein sequence ID" value="AVR89806.1"/>
    <property type="molecule type" value="Genomic_DNA"/>
</dbReference>
<dbReference type="Pfam" id="PF00108">
    <property type="entry name" value="Thiolase_N"/>
    <property type="match status" value="1"/>
</dbReference>
<dbReference type="InterPro" id="IPR020616">
    <property type="entry name" value="Thiolase_N"/>
</dbReference>
<dbReference type="Pfam" id="PF22691">
    <property type="entry name" value="Thiolase_C_1"/>
    <property type="match status" value="1"/>
</dbReference>
<dbReference type="GO" id="GO:0003988">
    <property type="term" value="F:acetyl-CoA C-acyltransferase activity"/>
    <property type="evidence" value="ECO:0007669"/>
    <property type="project" value="UniProtKB-ARBA"/>
</dbReference>
<evidence type="ECO:0000313" key="11">
    <source>
        <dbReference type="EMBL" id="AVR89806.1"/>
    </source>
</evidence>
<keyword evidence="11" id="KW-0012">Acyltransferase</keyword>
<evidence type="ECO:0000256" key="4">
    <source>
        <dbReference type="ARBA" id="ARBA00022679"/>
    </source>
</evidence>
<dbReference type="PANTHER" id="PTHR42870:SF1">
    <property type="entry name" value="NON-SPECIFIC LIPID-TRANSFER PROTEIN-LIKE 2"/>
    <property type="match status" value="1"/>
</dbReference>
<evidence type="ECO:0000256" key="2">
    <source>
        <dbReference type="ARBA" id="ARBA00012352"/>
    </source>
</evidence>
<evidence type="ECO:0000256" key="3">
    <source>
        <dbReference type="ARBA" id="ARBA00022448"/>
    </source>
</evidence>
<dbReference type="PROSITE" id="PS00098">
    <property type="entry name" value="THIOLASE_1"/>
    <property type="match status" value="1"/>
</dbReference>
<dbReference type="NCBIfam" id="NF006102">
    <property type="entry name" value="PRK08256.1"/>
    <property type="match status" value="1"/>
</dbReference>
<dbReference type="PIRSF" id="PIRSF000429">
    <property type="entry name" value="Ac-CoA_Ac_transf"/>
    <property type="match status" value="1"/>
</dbReference>
<name>A0A2R4BR31_THAAR</name>
<dbReference type="KEGG" id="tak:Tharo_2925"/>
<keyword evidence="5" id="KW-0445">Lipid transport</keyword>
<dbReference type="PANTHER" id="PTHR42870">
    <property type="entry name" value="ACETYL-COA C-ACETYLTRANSFERASE"/>
    <property type="match status" value="1"/>
</dbReference>
<organism evidence="11 12">
    <name type="scientific">Thauera aromatica K172</name>
    <dbReference type="NCBI Taxonomy" id="44139"/>
    <lineage>
        <taxon>Bacteria</taxon>
        <taxon>Pseudomonadati</taxon>
        <taxon>Pseudomonadota</taxon>
        <taxon>Betaproteobacteria</taxon>
        <taxon>Rhodocyclales</taxon>
        <taxon>Zoogloeaceae</taxon>
        <taxon>Thauera</taxon>
    </lineage>
</organism>
<keyword evidence="6" id="KW-0446">Lipid-binding</keyword>
<dbReference type="PROSITE" id="PS00737">
    <property type="entry name" value="THIOLASE_2"/>
    <property type="match status" value="1"/>
</dbReference>
<proteinExistence type="predicted"/>
<keyword evidence="3" id="KW-0813">Transport</keyword>
<evidence type="ECO:0000313" key="12">
    <source>
        <dbReference type="Proteomes" id="UP000241885"/>
    </source>
</evidence>
<dbReference type="EC" id="2.3.1.176" evidence="2"/>
<dbReference type="AlphaFoldDB" id="A0A2R4BR31"/>
<dbReference type="CDD" id="cd00829">
    <property type="entry name" value="SCP-x_thiolase"/>
    <property type="match status" value="1"/>
</dbReference>
<sequence length="394" mass="41183">MSAPVQVIGVGMVKFVKPGTQEPYEIMASKAIRAALADAGIPYNEIQQAYASYVFGDSACGQAALYRVGMTGIPLFNVNNNCSSGSSALFLARQAVLSGSVDCALAFGFEEMRPGALGAVWNDRTSPLLEMEDQLEKIVPGVPPASNAHRLFGSAALAYIEKTGANPDIFAKVAVKTRKHAMNNPLAMFNQPLTVDEVMQSPVIFAPYLTRLEACPPSCGAAAAVVCSEAFARRHGLARGIPILAQAMATDRLARNDNPIDLAGADMTRNAAAQVYAQAGIGPQDIDVVELHDCFTSNEVITYEGLGLCGEGEAEGFIARGDNSYGGKYVVNPSGGLMSKGHPLGATGLAQCTELVSQLRGEAGARQVSGARLALQHNLGLGGACVVTLYGKNA</sequence>
<dbReference type="Proteomes" id="UP000241885">
    <property type="component" value="Chromosome"/>
</dbReference>
<dbReference type="OrthoDB" id="9785768at2"/>
<accession>A0A2R4BR31</accession>
<evidence type="ECO:0000256" key="6">
    <source>
        <dbReference type="ARBA" id="ARBA00023121"/>
    </source>
</evidence>
<evidence type="ECO:0000256" key="8">
    <source>
        <dbReference type="ARBA" id="ARBA00032316"/>
    </source>
</evidence>
<dbReference type="InterPro" id="IPR016039">
    <property type="entry name" value="Thiolase-like"/>
</dbReference>
<keyword evidence="12" id="KW-1185">Reference proteome</keyword>
<feature type="domain" description="Thiolase C-terminal" evidence="10">
    <location>
        <begin position="261"/>
        <end position="382"/>
    </location>
</feature>
<keyword evidence="4 11" id="KW-0808">Transferase</keyword>
<gene>
    <name evidence="11" type="ORF">Tharo_2925</name>
</gene>
<feature type="domain" description="Thiolase N-terminal" evidence="9">
    <location>
        <begin position="21"/>
        <end position="191"/>
    </location>
</feature>
<evidence type="ECO:0000256" key="5">
    <source>
        <dbReference type="ARBA" id="ARBA00023055"/>
    </source>
</evidence>
<evidence type="ECO:0000256" key="7">
    <source>
        <dbReference type="ARBA" id="ARBA00023140"/>
    </source>
</evidence>
<evidence type="ECO:0000259" key="10">
    <source>
        <dbReference type="Pfam" id="PF22691"/>
    </source>
</evidence>
<dbReference type="SUPFAM" id="SSF53901">
    <property type="entry name" value="Thiolase-like"/>
    <property type="match status" value="1"/>
</dbReference>
<evidence type="ECO:0000256" key="1">
    <source>
        <dbReference type="ARBA" id="ARBA00004275"/>
    </source>
</evidence>
<dbReference type="GO" id="GO:0006869">
    <property type="term" value="P:lipid transport"/>
    <property type="evidence" value="ECO:0007669"/>
    <property type="project" value="UniProtKB-KW"/>
</dbReference>
<evidence type="ECO:0000259" key="9">
    <source>
        <dbReference type="Pfam" id="PF00108"/>
    </source>
</evidence>
<dbReference type="InterPro" id="IPR020615">
    <property type="entry name" value="Thiolase_acyl_enz_int_AS"/>
</dbReference>
<keyword evidence="7" id="KW-0576">Peroxisome</keyword>
<reference evidence="11 12" key="1">
    <citation type="submission" date="2018-03" db="EMBL/GenBank/DDBJ databases">
        <title>Complete genome sequence of Thauera aromatica, a model organism for studying aromatic compound degradation under denitrifying conditions.</title>
        <authorList>
            <person name="Lo H.-Y."/>
            <person name="Goris T."/>
            <person name="Boll M."/>
            <person name="Mueller J.A."/>
        </authorList>
    </citation>
    <scope>NUCLEOTIDE SEQUENCE [LARGE SCALE GENOMIC DNA]</scope>
    <source>
        <strain evidence="11 12">K172</strain>
    </source>
</reference>